<dbReference type="EMBL" id="LN555523">
    <property type="protein sequence ID" value="CED92924.1"/>
    <property type="molecule type" value="Genomic_DNA"/>
</dbReference>
<evidence type="ECO:0000256" key="1">
    <source>
        <dbReference type="SAM" id="Phobius"/>
    </source>
</evidence>
<feature type="transmembrane region" description="Helical" evidence="1">
    <location>
        <begin position="55"/>
        <end position="76"/>
    </location>
</feature>
<organism evidence="2 3">
    <name type="scientific">Romboutsia ilealis</name>
    <dbReference type="NCBI Taxonomy" id="1115758"/>
    <lineage>
        <taxon>Bacteria</taxon>
        <taxon>Bacillati</taxon>
        <taxon>Bacillota</taxon>
        <taxon>Clostridia</taxon>
        <taxon>Peptostreptococcales</taxon>
        <taxon>Peptostreptococcaceae</taxon>
        <taxon>Romboutsia</taxon>
    </lineage>
</organism>
<dbReference type="AlphaFoldDB" id="A0A1V1I0J0"/>
<dbReference type="PANTHER" id="PTHR40078">
    <property type="entry name" value="INTEGRAL MEMBRANE PROTEIN-RELATED"/>
    <property type="match status" value="1"/>
</dbReference>
<dbReference type="PANTHER" id="PTHR40078:SF1">
    <property type="entry name" value="INTEGRAL MEMBRANE PROTEIN"/>
    <property type="match status" value="1"/>
</dbReference>
<dbReference type="KEGG" id="ril:CRIB_166"/>
<accession>A0A1V1I0J0</accession>
<keyword evidence="1" id="KW-0472">Membrane</keyword>
<keyword evidence="1" id="KW-0812">Transmembrane</keyword>
<feature type="transmembrane region" description="Helical" evidence="1">
    <location>
        <begin position="83"/>
        <end position="103"/>
    </location>
</feature>
<dbReference type="InterPro" id="IPR038750">
    <property type="entry name" value="YczE/YyaS-like"/>
</dbReference>
<gene>
    <name evidence="2" type="ORF">CRIB_166</name>
</gene>
<dbReference type="Proteomes" id="UP000245622">
    <property type="component" value="Chromosome 1"/>
</dbReference>
<reference evidence="2 3" key="1">
    <citation type="submission" date="2014-04" db="EMBL/GenBank/DDBJ databases">
        <authorList>
            <person name="Hornung B.V."/>
        </authorList>
    </citation>
    <scope>NUCLEOTIDE SEQUENCE [LARGE SCALE GENOMIC DNA]</scope>
    <source>
        <strain evidence="2 3">CRIB</strain>
    </source>
</reference>
<dbReference type="Pfam" id="PF19700">
    <property type="entry name" value="DUF6198"/>
    <property type="match status" value="1"/>
</dbReference>
<feature type="transmembrane region" description="Helical" evidence="1">
    <location>
        <begin position="12"/>
        <end position="35"/>
    </location>
</feature>
<evidence type="ECO:0000313" key="3">
    <source>
        <dbReference type="Proteomes" id="UP000245622"/>
    </source>
</evidence>
<keyword evidence="3" id="KW-1185">Reference proteome</keyword>
<feature type="transmembrane region" description="Helical" evidence="1">
    <location>
        <begin position="115"/>
        <end position="134"/>
    </location>
</feature>
<keyword evidence="1" id="KW-1133">Transmembrane helix</keyword>
<dbReference type="RefSeq" id="WP_180702695.1">
    <property type="nucleotide sequence ID" value="NZ_CAPJZF010000008.1"/>
</dbReference>
<name>A0A1V1I0J0_9FIRM</name>
<protein>
    <submittedName>
        <fullName evidence="2">Uncharacterized BCR, YitT family COG1284</fullName>
    </submittedName>
</protein>
<feature type="transmembrane region" description="Helical" evidence="1">
    <location>
        <begin position="167"/>
        <end position="190"/>
    </location>
</feature>
<proteinExistence type="predicted"/>
<sequence>MESTLKFDKTNLKLRIVFFLVGLLIMALGISIIAISNFGNGPWDAVNIGLSEKTGLSIGLCMNIVAFIQIIIGGIIRKEFPNIATMITSIFLGLFIDFWMLFLGDIIITETLMKFAVFILALPIISIGISIYLVSKLPNTPLDYFMLAIKSKLNLSLMMSKITSESIGLVLGFILGGTIGIGTIIIILAIGPMIQYLQKPCNYVFCKLSQKTEVTTA</sequence>
<dbReference type="GeneID" id="82204348"/>
<evidence type="ECO:0000313" key="2">
    <source>
        <dbReference type="EMBL" id="CED92924.1"/>
    </source>
</evidence>